<feature type="domain" description="SIS" evidence="5">
    <location>
        <begin position="127"/>
        <end position="267"/>
    </location>
</feature>
<dbReference type="GO" id="GO:0003677">
    <property type="term" value="F:DNA binding"/>
    <property type="evidence" value="ECO:0007669"/>
    <property type="project" value="UniProtKB-KW"/>
</dbReference>
<dbReference type="Gene3D" id="3.40.50.10490">
    <property type="entry name" value="Glucose-6-phosphate isomerase like protein, domain 1"/>
    <property type="match status" value="1"/>
</dbReference>
<dbReference type="SUPFAM" id="SSF46689">
    <property type="entry name" value="Homeodomain-like"/>
    <property type="match status" value="1"/>
</dbReference>
<evidence type="ECO:0000313" key="6">
    <source>
        <dbReference type="EMBL" id="KHF38725.1"/>
    </source>
</evidence>
<evidence type="ECO:0000256" key="3">
    <source>
        <dbReference type="ARBA" id="ARBA00023163"/>
    </source>
</evidence>
<evidence type="ECO:0000259" key="4">
    <source>
        <dbReference type="PROSITE" id="PS51071"/>
    </source>
</evidence>
<dbReference type="PANTHER" id="PTHR30514">
    <property type="entry name" value="GLUCOKINASE"/>
    <property type="match status" value="1"/>
</dbReference>
<sequence length="285" mass="31671">MPFNETHPTVTRITSSFSSFSSKEQIIAKYIIDNPKKIIHSTISLVADDLGVAEATVFRFCKRIGYKGYQDLKIALASELVQPIKDIHETISEDDDEDVIAEKVFKSNIRTLEETMNIIEKPAFKKAVEAFLQADRVEFYGAGGSAMIAHDAQHKFLRNGMKTFFYSDSHLQIMSASQLTSKDLVVLFSHSGATKDILEIAEVAKEAGAKTIAITNLAKSPLSQLVDIALYTVSAETEHRSEALASRIAQLSIVDALFVNISLKRQDIVKDSLQKMRNAISMKRL</sequence>
<gene>
    <name evidence="6" type="ORF">LQ50_19370</name>
</gene>
<dbReference type="InterPro" id="IPR047640">
    <property type="entry name" value="RpiR-like"/>
</dbReference>
<proteinExistence type="predicted"/>
<dbReference type="InterPro" id="IPR001347">
    <property type="entry name" value="SIS_dom"/>
</dbReference>
<reference evidence="6 7" key="1">
    <citation type="submission" date="2014-09" db="EMBL/GenBank/DDBJ databases">
        <title>Genome sequencing and annotation of Bacillus Okhensis strain Kh10-101T.</title>
        <authorList>
            <person name="Prakash J.S."/>
        </authorList>
    </citation>
    <scope>NUCLEOTIDE SEQUENCE [LARGE SCALE GENOMIC DNA]</scope>
    <source>
        <strain evidence="7">Kh10-101T</strain>
    </source>
</reference>
<feature type="domain" description="HTH rpiR-type" evidence="4">
    <location>
        <begin position="7"/>
        <end position="83"/>
    </location>
</feature>
<evidence type="ECO:0000256" key="2">
    <source>
        <dbReference type="ARBA" id="ARBA00023125"/>
    </source>
</evidence>
<dbReference type="STRING" id="333138.LQ50_19370"/>
<organism evidence="6 7">
    <name type="scientific">Halalkalibacter okhensis</name>
    <dbReference type="NCBI Taxonomy" id="333138"/>
    <lineage>
        <taxon>Bacteria</taxon>
        <taxon>Bacillati</taxon>
        <taxon>Bacillota</taxon>
        <taxon>Bacilli</taxon>
        <taxon>Bacillales</taxon>
        <taxon>Bacillaceae</taxon>
        <taxon>Halalkalibacter</taxon>
    </lineage>
</organism>
<dbReference type="PANTHER" id="PTHR30514:SF1">
    <property type="entry name" value="HTH-TYPE TRANSCRIPTIONAL REGULATOR HEXR-RELATED"/>
    <property type="match status" value="1"/>
</dbReference>
<dbReference type="InterPro" id="IPR000281">
    <property type="entry name" value="HTH_RpiR"/>
</dbReference>
<comment type="caution">
    <text evidence="6">The sequence shown here is derived from an EMBL/GenBank/DDBJ whole genome shotgun (WGS) entry which is preliminary data.</text>
</comment>
<dbReference type="InterPro" id="IPR009057">
    <property type="entry name" value="Homeodomain-like_sf"/>
</dbReference>
<dbReference type="GO" id="GO:0097367">
    <property type="term" value="F:carbohydrate derivative binding"/>
    <property type="evidence" value="ECO:0007669"/>
    <property type="project" value="InterPro"/>
</dbReference>
<keyword evidence="3" id="KW-0804">Transcription</keyword>
<dbReference type="Pfam" id="PF01418">
    <property type="entry name" value="HTH_6"/>
    <property type="match status" value="1"/>
</dbReference>
<keyword evidence="1" id="KW-0805">Transcription regulation</keyword>
<accession>A0A0B0IBQ6</accession>
<evidence type="ECO:0000256" key="1">
    <source>
        <dbReference type="ARBA" id="ARBA00023015"/>
    </source>
</evidence>
<dbReference type="Gene3D" id="1.10.10.10">
    <property type="entry name" value="Winged helix-like DNA-binding domain superfamily/Winged helix DNA-binding domain"/>
    <property type="match status" value="1"/>
</dbReference>
<evidence type="ECO:0000313" key="7">
    <source>
        <dbReference type="Proteomes" id="UP000030832"/>
    </source>
</evidence>
<dbReference type="InterPro" id="IPR035472">
    <property type="entry name" value="RpiR-like_SIS"/>
</dbReference>
<dbReference type="InterPro" id="IPR036388">
    <property type="entry name" value="WH-like_DNA-bd_sf"/>
</dbReference>
<dbReference type="EMBL" id="JRJU01000031">
    <property type="protein sequence ID" value="KHF38725.1"/>
    <property type="molecule type" value="Genomic_DNA"/>
</dbReference>
<dbReference type="SUPFAM" id="SSF53697">
    <property type="entry name" value="SIS domain"/>
    <property type="match status" value="1"/>
</dbReference>
<dbReference type="AlphaFoldDB" id="A0A0B0IBQ6"/>
<dbReference type="Proteomes" id="UP000030832">
    <property type="component" value="Unassembled WGS sequence"/>
</dbReference>
<dbReference type="OrthoDB" id="3684496at2"/>
<dbReference type="eggNOG" id="COG1737">
    <property type="taxonomic scope" value="Bacteria"/>
</dbReference>
<dbReference type="CDD" id="cd05013">
    <property type="entry name" value="SIS_RpiR"/>
    <property type="match status" value="1"/>
</dbReference>
<evidence type="ECO:0000259" key="5">
    <source>
        <dbReference type="PROSITE" id="PS51464"/>
    </source>
</evidence>
<dbReference type="PROSITE" id="PS51071">
    <property type="entry name" value="HTH_RPIR"/>
    <property type="match status" value="1"/>
</dbReference>
<dbReference type="GO" id="GO:1901135">
    <property type="term" value="P:carbohydrate derivative metabolic process"/>
    <property type="evidence" value="ECO:0007669"/>
    <property type="project" value="InterPro"/>
</dbReference>
<name>A0A0B0IBQ6_9BACI</name>
<dbReference type="GO" id="GO:0003700">
    <property type="term" value="F:DNA-binding transcription factor activity"/>
    <property type="evidence" value="ECO:0007669"/>
    <property type="project" value="InterPro"/>
</dbReference>
<keyword evidence="7" id="KW-1185">Reference proteome</keyword>
<keyword evidence="2" id="KW-0238">DNA-binding</keyword>
<protein>
    <submittedName>
        <fullName evidence="6">RpiR family transcriptional regulator</fullName>
    </submittedName>
</protein>
<dbReference type="InterPro" id="IPR046348">
    <property type="entry name" value="SIS_dom_sf"/>
</dbReference>
<dbReference type="PROSITE" id="PS51464">
    <property type="entry name" value="SIS"/>
    <property type="match status" value="1"/>
</dbReference>
<dbReference type="Pfam" id="PF01380">
    <property type="entry name" value="SIS"/>
    <property type="match status" value="1"/>
</dbReference>